<dbReference type="NCBIfam" id="TIGR01909">
    <property type="entry name" value="C_GCAxxG_C_C"/>
    <property type="match status" value="1"/>
</dbReference>
<dbReference type="Proteomes" id="UP000295008">
    <property type="component" value="Unassembled WGS sequence"/>
</dbReference>
<name>A0A4R1R8S6_HYDET</name>
<dbReference type="AlphaFoldDB" id="A0A4R1R8S6"/>
<evidence type="ECO:0000313" key="1">
    <source>
        <dbReference type="EMBL" id="TCL61782.1"/>
    </source>
</evidence>
<dbReference type="OrthoDB" id="45689at2"/>
<dbReference type="Pfam" id="PF09719">
    <property type="entry name" value="C_GCAxxG_C_C"/>
    <property type="match status" value="1"/>
</dbReference>
<dbReference type="InterPro" id="IPR010181">
    <property type="entry name" value="CGCAxxGCC_motif"/>
</dbReference>
<sequence>MLSDLIREGFGKAEDLNCAEKILYGANEAYNLNLSPEALKLAAGFGGGMAIEDVCGALAGSIMVLGRMFVERNAHQSNIKELTQELFDRYRAAMGAIDCAPLKAAHRNEEIKCDRVIEKAAEILDALVERELHLRRTC</sequence>
<dbReference type="EMBL" id="SLUN01000032">
    <property type="protein sequence ID" value="TCL61782.1"/>
    <property type="molecule type" value="Genomic_DNA"/>
</dbReference>
<proteinExistence type="predicted"/>
<comment type="caution">
    <text evidence="1">The sequence shown here is derived from an EMBL/GenBank/DDBJ whole genome shotgun (WGS) entry which is preliminary data.</text>
</comment>
<accession>A0A4R1R8S6</accession>
<dbReference type="RefSeq" id="WP_132016149.1">
    <property type="nucleotide sequence ID" value="NZ_SLUN01000032.1"/>
</dbReference>
<keyword evidence="2" id="KW-1185">Reference proteome</keyword>
<organism evidence="1 2">
    <name type="scientific">Hydrogenispora ethanolica</name>
    <dbReference type="NCBI Taxonomy" id="1082276"/>
    <lineage>
        <taxon>Bacteria</taxon>
        <taxon>Bacillati</taxon>
        <taxon>Bacillota</taxon>
        <taxon>Hydrogenispora</taxon>
    </lineage>
</organism>
<evidence type="ECO:0000313" key="2">
    <source>
        <dbReference type="Proteomes" id="UP000295008"/>
    </source>
</evidence>
<reference evidence="1 2" key="1">
    <citation type="submission" date="2019-03" db="EMBL/GenBank/DDBJ databases">
        <title>Genomic Encyclopedia of Type Strains, Phase IV (KMG-IV): sequencing the most valuable type-strain genomes for metagenomic binning, comparative biology and taxonomic classification.</title>
        <authorList>
            <person name="Goeker M."/>
        </authorList>
    </citation>
    <scope>NUCLEOTIDE SEQUENCE [LARGE SCALE GENOMIC DNA]</scope>
    <source>
        <strain evidence="1 2">LX-B</strain>
    </source>
</reference>
<gene>
    <name evidence="1" type="ORF">EDC14_103215</name>
</gene>
<protein>
    <submittedName>
        <fullName evidence="1">C_GCAxxG_C_C family probable redox protein</fullName>
    </submittedName>
</protein>